<accession>A0A238Z6H7</accession>
<evidence type="ECO:0000313" key="4">
    <source>
        <dbReference type="EMBL" id="SNR78669.1"/>
    </source>
</evidence>
<dbReference type="Pfam" id="PF12706">
    <property type="entry name" value="Lactamase_B_2"/>
    <property type="match status" value="1"/>
</dbReference>
<name>A0A238Z6H7_9BACT</name>
<dbReference type="RefSeq" id="WP_089272863.1">
    <property type="nucleotide sequence ID" value="NZ_FZOC01000002.1"/>
</dbReference>
<evidence type="ECO:0000256" key="2">
    <source>
        <dbReference type="HAMAP-Rule" id="MF_00457"/>
    </source>
</evidence>
<sequence length="226" mass="24379">MRLTWFGHSNFLLEADGKRVLVDPFFEGNPSAPMKWQDLGAVDAVLVTHDHGDHLGQAVEIRAAHDAQLVCIFDLATRLRGDGVPADRLLGMNMGGTVDAAGVRVKMVQAFHSAQTGAPAGYIMTFPGGFCAYHAGDTALFSDMKLFRRFFDIDLALLPMGGWFTMDATEAAVACSFLGCRNVAPMHWGTFPILAQNTDAFAAALKEHAPDTALVQVRPGQTVDVD</sequence>
<dbReference type="InterPro" id="IPR022877">
    <property type="entry name" value="UPF0173"/>
</dbReference>
<keyword evidence="1 2" id="KW-0378">Hydrolase</keyword>
<dbReference type="NCBIfam" id="NF001911">
    <property type="entry name" value="PRK00685.1"/>
    <property type="match status" value="1"/>
</dbReference>
<dbReference type="GO" id="GO:0016787">
    <property type="term" value="F:hydrolase activity"/>
    <property type="evidence" value="ECO:0007669"/>
    <property type="project" value="UniProtKB-UniRule"/>
</dbReference>
<organism evidence="4 5">
    <name type="scientific">Humidesulfovibrio mexicanus</name>
    <dbReference type="NCBI Taxonomy" id="147047"/>
    <lineage>
        <taxon>Bacteria</taxon>
        <taxon>Pseudomonadati</taxon>
        <taxon>Thermodesulfobacteriota</taxon>
        <taxon>Desulfovibrionia</taxon>
        <taxon>Desulfovibrionales</taxon>
        <taxon>Desulfovibrionaceae</taxon>
        <taxon>Humidesulfovibrio</taxon>
    </lineage>
</organism>
<dbReference type="Proteomes" id="UP000198324">
    <property type="component" value="Unassembled WGS sequence"/>
</dbReference>
<dbReference type="Gene3D" id="3.60.15.10">
    <property type="entry name" value="Ribonuclease Z/Hydroxyacylglutathione hydrolase-like"/>
    <property type="match status" value="1"/>
</dbReference>
<dbReference type="HAMAP" id="MF_00457">
    <property type="entry name" value="UPF0173"/>
    <property type="match status" value="1"/>
</dbReference>
<evidence type="ECO:0000259" key="3">
    <source>
        <dbReference type="SMART" id="SM00849"/>
    </source>
</evidence>
<dbReference type="AlphaFoldDB" id="A0A238Z6H7"/>
<dbReference type="PANTHER" id="PTHR43546">
    <property type="entry name" value="UPF0173 METAL-DEPENDENT HYDROLASE MJ1163-RELATED"/>
    <property type="match status" value="1"/>
</dbReference>
<keyword evidence="5" id="KW-1185">Reference proteome</keyword>
<feature type="domain" description="Metallo-beta-lactamase" evidence="3">
    <location>
        <begin position="7"/>
        <end position="187"/>
    </location>
</feature>
<proteinExistence type="inferred from homology"/>
<reference evidence="4 5" key="1">
    <citation type="submission" date="2017-06" db="EMBL/GenBank/DDBJ databases">
        <authorList>
            <person name="Kim H.J."/>
            <person name="Triplett B.A."/>
        </authorList>
    </citation>
    <scope>NUCLEOTIDE SEQUENCE [LARGE SCALE GENOMIC DNA]</scope>
    <source>
        <strain evidence="4 5">DSM 13116</strain>
    </source>
</reference>
<dbReference type="PANTHER" id="PTHR43546:SF3">
    <property type="entry name" value="UPF0173 METAL-DEPENDENT HYDROLASE MJ1163"/>
    <property type="match status" value="1"/>
</dbReference>
<comment type="similarity">
    <text evidence="2">Belongs to the UPF0173 family.</text>
</comment>
<evidence type="ECO:0000313" key="5">
    <source>
        <dbReference type="Proteomes" id="UP000198324"/>
    </source>
</evidence>
<dbReference type="SUPFAM" id="SSF56281">
    <property type="entry name" value="Metallo-hydrolase/oxidoreductase"/>
    <property type="match status" value="1"/>
</dbReference>
<evidence type="ECO:0000256" key="1">
    <source>
        <dbReference type="ARBA" id="ARBA00022801"/>
    </source>
</evidence>
<dbReference type="InterPro" id="IPR036866">
    <property type="entry name" value="RibonucZ/Hydroxyglut_hydro"/>
</dbReference>
<gene>
    <name evidence="4" type="ORF">SAMN04488503_1273</name>
</gene>
<dbReference type="InterPro" id="IPR050114">
    <property type="entry name" value="UPF0173_UPF0282_UlaG_hydrolase"/>
</dbReference>
<dbReference type="OrthoDB" id="9789133at2"/>
<dbReference type="InterPro" id="IPR001279">
    <property type="entry name" value="Metallo-B-lactamas"/>
</dbReference>
<protein>
    <recommendedName>
        <fullName evidence="2">UPF0173 metal-dependent hydrolase SAMN04488503_1273</fullName>
    </recommendedName>
</protein>
<dbReference type="SMART" id="SM00849">
    <property type="entry name" value="Lactamase_B"/>
    <property type="match status" value="1"/>
</dbReference>
<dbReference type="EMBL" id="FZOC01000002">
    <property type="protein sequence ID" value="SNR78669.1"/>
    <property type="molecule type" value="Genomic_DNA"/>
</dbReference>